<protein>
    <submittedName>
        <fullName evidence="1">Uncharacterized protein</fullName>
    </submittedName>
</protein>
<keyword evidence="2" id="KW-1185">Reference proteome</keyword>
<dbReference type="EMBL" id="BAABKG010000001">
    <property type="protein sequence ID" value="GAA5141399.1"/>
    <property type="molecule type" value="Genomic_DNA"/>
</dbReference>
<name>A0ABP9P6L1_9ACTN</name>
<evidence type="ECO:0000313" key="1">
    <source>
        <dbReference type="EMBL" id="GAA5141399.1"/>
    </source>
</evidence>
<organism evidence="1 2">
    <name type="scientific">Nocardioides marinquilinus</name>
    <dbReference type="NCBI Taxonomy" id="1210400"/>
    <lineage>
        <taxon>Bacteria</taxon>
        <taxon>Bacillati</taxon>
        <taxon>Actinomycetota</taxon>
        <taxon>Actinomycetes</taxon>
        <taxon>Propionibacteriales</taxon>
        <taxon>Nocardioidaceae</taxon>
        <taxon>Nocardioides</taxon>
    </lineage>
</organism>
<sequence>MSIVFEPDVALRAAALLADAGYDLLEAQRLPRADSGATTEATAAVLAAVEHDVGDLAVRALQEAADVRAVLPFHLGADDAAAGGYERLERAAASRP</sequence>
<comment type="caution">
    <text evidence="1">The sequence shown here is derived from an EMBL/GenBank/DDBJ whole genome shotgun (WGS) entry which is preliminary data.</text>
</comment>
<evidence type="ECO:0000313" key="2">
    <source>
        <dbReference type="Proteomes" id="UP001500221"/>
    </source>
</evidence>
<reference evidence="2" key="1">
    <citation type="journal article" date="2019" name="Int. J. Syst. Evol. Microbiol.">
        <title>The Global Catalogue of Microorganisms (GCM) 10K type strain sequencing project: providing services to taxonomists for standard genome sequencing and annotation.</title>
        <authorList>
            <consortium name="The Broad Institute Genomics Platform"/>
            <consortium name="The Broad Institute Genome Sequencing Center for Infectious Disease"/>
            <person name="Wu L."/>
            <person name="Ma J."/>
        </authorList>
    </citation>
    <scope>NUCLEOTIDE SEQUENCE [LARGE SCALE GENOMIC DNA]</scope>
    <source>
        <strain evidence="2">JCM 18459</strain>
    </source>
</reference>
<dbReference type="Proteomes" id="UP001500221">
    <property type="component" value="Unassembled WGS sequence"/>
</dbReference>
<dbReference type="RefSeq" id="WP_345453756.1">
    <property type="nucleotide sequence ID" value="NZ_BAABKG010000001.1"/>
</dbReference>
<accession>A0ABP9P6L1</accession>
<gene>
    <name evidence="1" type="ORF">GCM10023340_03070</name>
</gene>
<proteinExistence type="predicted"/>